<dbReference type="Gene3D" id="3.10.20.370">
    <property type="match status" value="1"/>
</dbReference>
<dbReference type="AlphaFoldDB" id="A0A484LLG5"/>
<dbReference type="GO" id="GO:0006310">
    <property type="term" value="P:DNA recombination"/>
    <property type="evidence" value="ECO:0007669"/>
    <property type="project" value="UniProtKB-KW"/>
</dbReference>
<dbReference type="OrthoDB" id="407598at2759"/>
<dbReference type="PANTHER" id="PTHR37984:SF5">
    <property type="entry name" value="PROTEIN NYNRIN-LIKE"/>
    <property type="match status" value="1"/>
</dbReference>
<dbReference type="GO" id="GO:0006508">
    <property type="term" value="P:proteolysis"/>
    <property type="evidence" value="ECO:0007669"/>
    <property type="project" value="UniProtKB-KW"/>
</dbReference>
<evidence type="ECO:0000256" key="6">
    <source>
        <dbReference type="ARBA" id="ARBA00022908"/>
    </source>
</evidence>
<dbReference type="EMBL" id="OOIL02001613">
    <property type="protein sequence ID" value="VFQ77089.1"/>
    <property type="molecule type" value="Genomic_DNA"/>
</dbReference>
<dbReference type="GO" id="GO:0046872">
    <property type="term" value="F:metal ion binding"/>
    <property type="evidence" value="ECO:0007669"/>
    <property type="project" value="UniProtKB-KW"/>
</dbReference>
<evidence type="ECO:0000256" key="11">
    <source>
        <dbReference type="ARBA" id="ARBA00023268"/>
    </source>
</evidence>
<dbReference type="GO" id="GO:0003964">
    <property type="term" value="F:RNA-directed DNA polymerase activity"/>
    <property type="evidence" value="ECO:0007669"/>
    <property type="project" value="UniProtKB-KW"/>
</dbReference>
<evidence type="ECO:0000256" key="2">
    <source>
        <dbReference type="ARBA" id="ARBA00022723"/>
    </source>
</evidence>
<dbReference type="GO" id="GO:0003887">
    <property type="term" value="F:DNA-directed DNA polymerase activity"/>
    <property type="evidence" value="ECO:0007669"/>
    <property type="project" value="UniProtKB-KW"/>
</dbReference>
<keyword evidence="7" id="KW-0695">RNA-directed DNA polymerase</keyword>
<keyword evidence="6" id="KW-0229">DNA integration</keyword>
<name>A0A484LLG5_9ASTE</name>
<proteinExistence type="predicted"/>
<keyword evidence="8" id="KW-0239">DNA-directed DNA polymerase</keyword>
<dbReference type="SUPFAM" id="SSF56672">
    <property type="entry name" value="DNA/RNA polymerases"/>
    <property type="match status" value="1"/>
</dbReference>
<dbReference type="InterPro" id="IPR036397">
    <property type="entry name" value="RNaseH_sf"/>
</dbReference>
<keyword evidence="2" id="KW-0479">Metal-binding</keyword>
<evidence type="ECO:0000256" key="10">
    <source>
        <dbReference type="ARBA" id="ARBA00023172"/>
    </source>
</evidence>
<dbReference type="GO" id="GO:0004190">
    <property type="term" value="F:aspartic-type endopeptidase activity"/>
    <property type="evidence" value="ECO:0007669"/>
    <property type="project" value="UniProtKB-KW"/>
</dbReference>
<dbReference type="InterPro" id="IPR041588">
    <property type="entry name" value="Integrase_H2C2"/>
</dbReference>
<dbReference type="Pfam" id="PF17921">
    <property type="entry name" value="Integrase_H2C2"/>
    <property type="match status" value="1"/>
</dbReference>
<evidence type="ECO:0000313" key="15">
    <source>
        <dbReference type="Proteomes" id="UP000595140"/>
    </source>
</evidence>
<evidence type="ECO:0000256" key="9">
    <source>
        <dbReference type="ARBA" id="ARBA00023125"/>
    </source>
</evidence>
<evidence type="ECO:0000256" key="3">
    <source>
        <dbReference type="ARBA" id="ARBA00022750"/>
    </source>
</evidence>
<accession>A0A484LLG5</accession>
<evidence type="ECO:0000256" key="8">
    <source>
        <dbReference type="ARBA" id="ARBA00022932"/>
    </source>
</evidence>
<dbReference type="InterPro" id="IPR050951">
    <property type="entry name" value="Retrovirus_Pol_polyprotein"/>
</dbReference>
<dbReference type="GO" id="GO:0015074">
    <property type="term" value="P:DNA integration"/>
    <property type="evidence" value="ECO:0007669"/>
    <property type="project" value="UniProtKB-KW"/>
</dbReference>
<dbReference type="CDD" id="cd09274">
    <property type="entry name" value="RNase_HI_RT_Ty3"/>
    <property type="match status" value="1"/>
</dbReference>
<feature type="region of interest" description="Disordered" evidence="12">
    <location>
        <begin position="627"/>
        <end position="670"/>
    </location>
</feature>
<dbReference type="InterPro" id="IPR043502">
    <property type="entry name" value="DNA/RNA_pol_sf"/>
</dbReference>
<dbReference type="FunFam" id="1.10.340.70:FF:000001">
    <property type="entry name" value="Retrovirus-related Pol polyprotein from transposon gypsy-like Protein"/>
    <property type="match status" value="1"/>
</dbReference>
<keyword evidence="1" id="KW-0645">Protease</keyword>
<keyword evidence="11" id="KW-0511">Multifunctional enzyme</keyword>
<organism evidence="14 15">
    <name type="scientific">Cuscuta campestris</name>
    <dbReference type="NCBI Taxonomy" id="132261"/>
    <lineage>
        <taxon>Eukaryota</taxon>
        <taxon>Viridiplantae</taxon>
        <taxon>Streptophyta</taxon>
        <taxon>Embryophyta</taxon>
        <taxon>Tracheophyta</taxon>
        <taxon>Spermatophyta</taxon>
        <taxon>Magnoliopsida</taxon>
        <taxon>eudicotyledons</taxon>
        <taxon>Gunneridae</taxon>
        <taxon>Pentapetalae</taxon>
        <taxon>asterids</taxon>
        <taxon>lamiids</taxon>
        <taxon>Solanales</taxon>
        <taxon>Convolvulaceae</taxon>
        <taxon>Cuscuteae</taxon>
        <taxon>Cuscuta</taxon>
        <taxon>Cuscuta subgen. Grammica</taxon>
        <taxon>Cuscuta sect. Cleistogrammica</taxon>
    </lineage>
</organism>
<dbReference type="InterPro" id="IPR016197">
    <property type="entry name" value="Chromo-like_dom_sf"/>
</dbReference>
<dbReference type="InterPro" id="IPR056924">
    <property type="entry name" value="SH3_Tf2-1"/>
</dbReference>
<protein>
    <recommendedName>
        <fullName evidence="13">Integrase catalytic domain-containing protein</fullName>
    </recommendedName>
</protein>
<evidence type="ECO:0000256" key="12">
    <source>
        <dbReference type="SAM" id="MobiDB-lite"/>
    </source>
</evidence>
<evidence type="ECO:0000259" key="13">
    <source>
        <dbReference type="PROSITE" id="PS50994"/>
    </source>
</evidence>
<dbReference type="InterPro" id="IPR041577">
    <property type="entry name" value="RT_RNaseH_2"/>
</dbReference>
<dbReference type="SUPFAM" id="SSF54160">
    <property type="entry name" value="Chromo domain-like"/>
    <property type="match status" value="1"/>
</dbReference>
<keyword evidence="3" id="KW-0064">Aspartyl protease</keyword>
<feature type="compositionally biased region" description="Basic residues" evidence="12">
    <location>
        <begin position="654"/>
        <end position="664"/>
    </location>
</feature>
<feature type="domain" description="Integrase catalytic" evidence="13">
    <location>
        <begin position="265"/>
        <end position="438"/>
    </location>
</feature>
<dbReference type="GO" id="GO:0003677">
    <property type="term" value="F:DNA binding"/>
    <property type="evidence" value="ECO:0007669"/>
    <property type="project" value="UniProtKB-KW"/>
</dbReference>
<keyword evidence="9" id="KW-0238">DNA-binding</keyword>
<evidence type="ECO:0000256" key="4">
    <source>
        <dbReference type="ARBA" id="ARBA00022801"/>
    </source>
</evidence>
<sequence length="670" mass="75968">MTTAPVLRLPDFNHVFYLETDAPNSGVGAVLLQHGHPLAFFSKKLGPRRRLASTYHKELYAIVEAVQKWRQYLLGREFVIRSDQRSLKELLHQVVQTPDQQFYIRKLMGYKFRIEYKTGASNRAADALSRRDDDAELATLFTTYSRPLPKLLDALAAENSQDSELQQLHAAVTAGSAKADFSVHDGLLYYRHRLVLSSVSPLRQQLLAEYHSSPMAGHQGVEQTFHRLATTFYWPGMRKDVRQFVAACLACQTTKYSTRKPAGLLQPLPTPDQVWESASMDFITGLPPSRGASTILVVIDRLTKHSHFGSLPADFDAPRVAQLFLDIVAKHHGFPRDIVSDRDSIFMSLFWKELMRLSGTTLKFSTAYHPQTDGQTEVVNRSLEQYLRAFVHERPARWTTFLLWAELALNCSHDESIGMSSYQALYGRLPPSIFPTMSVRSRVASVEDLLRERADLLTDLKTHLEKMRQRMVSHANAHHRDVSFNIGDLVLLKLRPYRQHSVARPLSSKLSRRYYGPFTVLERIGPVAYRLQLPPDSRIHNVFHVSLLRPFVQSGTTLPSVALPTDFFKGRPVSVPLRAVAARTVLVNGQPQEQWLISWFDGGPADSTWEPVADIRRHYPDLDLEDKAVANPGGVDTDVPGMQDDPGDTVVPHARPKRTVRPPRRYQDYI</sequence>
<dbReference type="InterPro" id="IPR012337">
    <property type="entry name" value="RNaseH-like_sf"/>
</dbReference>
<dbReference type="Pfam" id="PF17919">
    <property type="entry name" value="RT_RNaseH_2"/>
    <property type="match status" value="1"/>
</dbReference>
<dbReference type="Gene3D" id="3.30.420.10">
    <property type="entry name" value="Ribonuclease H-like superfamily/Ribonuclease H"/>
    <property type="match status" value="1"/>
</dbReference>
<keyword evidence="15" id="KW-1185">Reference proteome</keyword>
<dbReference type="InterPro" id="IPR001584">
    <property type="entry name" value="Integrase_cat-core"/>
</dbReference>
<dbReference type="Pfam" id="PF24626">
    <property type="entry name" value="SH3_Tf2-1"/>
    <property type="match status" value="1"/>
</dbReference>
<keyword evidence="8" id="KW-0808">Transferase</keyword>
<keyword evidence="10" id="KW-0233">DNA recombination</keyword>
<evidence type="ECO:0000256" key="5">
    <source>
        <dbReference type="ARBA" id="ARBA00022842"/>
    </source>
</evidence>
<dbReference type="Proteomes" id="UP000595140">
    <property type="component" value="Unassembled WGS sequence"/>
</dbReference>
<dbReference type="SUPFAM" id="SSF53098">
    <property type="entry name" value="Ribonuclease H-like"/>
    <property type="match status" value="1"/>
</dbReference>
<keyword evidence="5" id="KW-0460">Magnesium</keyword>
<evidence type="ECO:0000256" key="1">
    <source>
        <dbReference type="ARBA" id="ARBA00022670"/>
    </source>
</evidence>
<evidence type="ECO:0000313" key="14">
    <source>
        <dbReference type="EMBL" id="VFQ77089.1"/>
    </source>
</evidence>
<evidence type="ECO:0000256" key="7">
    <source>
        <dbReference type="ARBA" id="ARBA00022918"/>
    </source>
</evidence>
<reference evidence="14 15" key="1">
    <citation type="submission" date="2018-04" db="EMBL/GenBank/DDBJ databases">
        <authorList>
            <person name="Vogel A."/>
        </authorList>
    </citation>
    <scope>NUCLEOTIDE SEQUENCE [LARGE SCALE GENOMIC DNA]</scope>
</reference>
<keyword evidence="8" id="KW-0548">Nucleotidyltransferase</keyword>
<gene>
    <name evidence="14" type="ORF">CCAM_LOCUS18865</name>
</gene>
<dbReference type="PROSITE" id="PS50994">
    <property type="entry name" value="INTEGRASE"/>
    <property type="match status" value="1"/>
</dbReference>
<keyword evidence="4" id="KW-0378">Hydrolase</keyword>
<dbReference type="PANTHER" id="PTHR37984">
    <property type="entry name" value="PROTEIN CBG26694"/>
    <property type="match status" value="1"/>
</dbReference>
<dbReference type="Gene3D" id="1.10.340.70">
    <property type="match status" value="1"/>
</dbReference>